<dbReference type="Proteomes" id="UP000254051">
    <property type="component" value="Unassembled WGS sequence"/>
</dbReference>
<accession>A0A315ZXN5</accession>
<dbReference type="Gene3D" id="1.10.10.60">
    <property type="entry name" value="Homeodomain-like"/>
    <property type="match status" value="2"/>
</dbReference>
<keyword evidence="6" id="KW-1185">Reference proteome</keyword>
<dbReference type="SMART" id="SM00342">
    <property type="entry name" value="HTH_ARAC"/>
    <property type="match status" value="1"/>
</dbReference>
<evidence type="ECO:0000256" key="1">
    <source>
        <dbReference type="ARBA" id="ARBA00023015"/>
    </source>
</evidence>
<dbReference type="SUPFAM" id="SSF46689">
    <property type="entry name" value="Homeodomain-like"/>
    <property type="match status" value="2"/>
</dbReference>
<dbReference type="Pfam" id="PF12833">
    <property type="entry name" value="HTH_18"/>
    <property type="match status" value="1"/>
</dbReference>
<dbReference type="PANTHER" id="PTHR47504">
    <property type="entry name" value="RIGHT ORIGIN-BINDING PROTEIN"/>
    <property type="match status" value="1"/>
</dbReference>
<keyword evidence="2 5" id="KW-0238">DNA-binding</keyword>
<dbReference type="GO" id="GO:0043565">
    <property type="term" value="F:sequence-specific DNA binding"/>
    <property type="evidence" value="ECO:0007669"/>
    <property type="project" value="InterPro"/>
</dbReference>
<keyword evidence="1" id="KW-0805">Transcription regulation</keyword>
<dbReference type="OrthoDB" id="8365150at2"/>
<evidence type="ECO:0000256" key="3">
    <source>
        <dbReference type="ARBA" id="ARBA00023163"/>
    </source>
</evidence>
<dbReference type="InterPro" id="IPR050959">
    <property type="entry name" value="MarA-like"/>
</dbReference>
<dbReference type="InterPro" id="IPR018060">
    <property type="entry name" value="HTH_AraC"/>
</dbReference>
<dbReference type="GO" id="GO:0003700">
    <property type="term" value="F:DNA-binding transcription factor activity"/>
    <property type="evidence" value="ECO:0007669"/>
    <property type="project" value="InterPro"/>
</dbReference>
<proteinExistence type="predicted"/>
<protein>
    <submittedName>
        <fullName evidence="5">AraC-type DNA-binding protein</fullName>
    </submittedName>
</protein>
<reference evidence="6" key="1">
    <citation type="submission" date="2017-07" db="EMBL/GenBank/DDBJ databases">
        <authorList>
            <person name="Varghese N."/>
            <person name="Submissions S."/>
        </authorList>
    </citation>
    <scope>NUCLEOTIDE SEQUENCE [LARGE SCALE GENOMIC DNA]</scope>
    <source>
        <strain evidence="6">NLAE-zl-C134</strain>
    </source>
</reference>
<feature type="domain" description="HTH araC/xylS-type" evidence="4">
    <location>
        <begin position="8"/>
        <end position="109"/>
    </location>
</feature>
<evidence type="ECO:0000256" key="2">
    <source>
        <dbReference type="ARBA" id="ARBA00023125"/>
    </source>
</evidence>
<dbReference type="EMBL" id="UHJJ01000005">
    <property type="protein sequence ID" value="SUQ14174.1"/>
    <property type="molecule type" value="Genomic_DNA"/>
</dbReference>
<evidence type="ECO:0000259" key="4">
    <source>
        <dbReference type="PROSITE" id="PS01124"/>
    </source>
</evidence>
<evidence type="ECO:0000313" key="5">
    <source>
        <dbReference type="EMBL" id="SUQ14174.1"/>
    </source>
</evidence>
<dbReference type="AlphaFoldDB" id="A0A315ZXN5"/>
<dbReference type="PANTHER" id="PTHR47504:SF5">
    <property type="entry name" value="RIGHT ORIGIN-BINDING PROTEIN"/>
    <property type="match status" value="1"/>
</dbReference>
<keyword evidence="3" id="KW-0804">Transcription</keyword>
<sequence>MDKSEIAKSIIEYIEQQLKSGGEALSLDEIAEKVGYSKFYLNRTFQEETAITIHQYIFERRLTEAAKKLVYTDKAIVDIAYETGYQSQQAFTNAFRNIYLCAPMKYRMDKQYFPIRKAYQMQSILSVYSYSRLAVAA</sequence>
<organism evidence="5 6">
    <name type="scientific">Faecalicatena contorta</name>
    <dbReference type="NCBI Taxonomy" id="39482"/>
    <lineage>
        <taxon>Bacteria</taxon>
        <taxon>Bacillati</taxon>
        <taxon>Bacillota</taxon>
        <taxon>Clostridia</taxon>
        <taxon>Lachnospirales</taxon>
        <taxon>Lachnospiraceae</taxon>
        <taxon>Faecalicatena</taxon>
    </lineage>
</organism>
<gene>
    <name evidence="5" type="ORF">SAMN05216529_105149</name>
</gene>
<dbReference type="PROSITE" id="PS01124">
    <property type="entry name" value="HTH_ARAC_FAMILY_2"/>
    <property type="match status" value="1"/>
</dbReference>
<dbReference type="InterPro" id="IPR009057">
    <property type="entry name" value="Homeodomain-like_sf"/>
</dbReference>
<dbReference type="RefSeq" id="WP_109710820.1">
    <property type="nucleotide sequence ID" value="NZ_QGDS01000005.1"/>
</dbReference>
<evidence type="ECO:0000313" key="6">
    <source>
        <dbReference type="Proteomes" id="UP000254051"/>
    </source>
</evidence>
<name>A0A315ZXN5_9FIRM</name>